<evidence type="ECO:0000313" key="2">
    <source>
        <dbReference type="EMBL" id="EJF46357.1"/>
    </source>
</evidence>
<keyword evidence="3" id="KW-1185">Reference proteome</keyword>
<feature type="transmembrane region" description="Helical" evidence="1">
    <location>
        <begin position="159"/>
        <end position="179"/>
    </location>
</feature>
<keyword evidence="1" id="KW-1133">Transmembrane helix</keyword>
<feature type="transmembrane region" description="Helical" evidence="1">
    <location>
        <begin position="186"/>
        <end position="202"/>
    </location>
</feature>
<sequence>MIGDSAAPEDSTASAAGLALDATRTAPGGIRQRIRHHAGTLALVALITLHELARRRWALVLALLLPLAFFLVRLDTYWTALRLLSMGLGWAAATLALFTAVSSRSVDRRLTVTGASPTALVLGRQLAVLGLSWGIGLLYSALALVMIGDQLTRPAAVPLMLLLTATAATPLGSLVAAAVPRDLEGALLLLAIMAVQVLVDPAESWTRVLPLWSARELATYILDSADAVAASSSGTSGSLNAGLAHGTAYGLALGTISWLLGVLRLRTIRLPEP</sequence>
<dbReference type="AlphaFoldDB" id="J0NNL4"/>
<feature type="transmembrane region" description="Helical" evidence="1">
    <location>
        <begin position="243"/>
        <end position="263"/>
    </location>
</feature>
<feature type="transmembrane region" description="Helical" evidence="1">
    <location>
        <begin position="126"/>
        <end position="147"/>
    </location>
</feature>
<dbReference type="PATRIC" id="fig|1125718.3.peg.992"/>
<dbReference type="RefSeq" id="WP_008730739.1">
    <property type="nucleotide sequence ID" value="NZ_AKFT01000065.1"/>
</dbReference>
<proteinExistence type="predicted"/>
<name>J0NNL4_9ACTO</name>
<evidence type="ECO:0008006" key="4">
    <source>
        <dbReference type="Google" id="ProtNLM"/>
    </source>
</evidence>
<protein>
    <recommendedName>
        <fullName evidence="4">ABC-2 family transporter protein</fullName>
    </recommendedName>
</protein>
<gene>
    <name evidence="2" type="ORF">HMPREF1318_0227</name>
</gene>
<organism evidence="2 3">
    <name type="scientific">Actinomyces massiliensis F0489</name>
    <dbReference type="NCBI Taxonomy" id="1125718"/>
    <lineage>
        <taxon>Bacteria</taxon>
        <taxon>Bacillati</taxon>
        <taxon>Actinomycetota</taxon>
        <taxon>Actinomycetes</taxon>
        <taxon>Actinomycetales</taxon>
        <taxon>Actinomycetaceae</taxon>
        <taxon>Actinomyces</taxon>
    </lineage>
</organism>
<dbReference type="eggNOG" id="ENOG5031HSE">
    <property type="taxonomic scope" value="Bacteria"/>
</dbReference>
<keyword evidence="1" id="KW-0472">Membrane</keyword>
<feature type="transmembrane region" description="Helical" evidence="1">
    <location>
        <begin position="57"/>
        <end position="74"/>
    </location>
</feature>
<reference evidence="2 3" key="1">
    <citation type="submission" date="2012-05" db="EMBL/GenBank/DDBJ databases">
        <authorList>
            <person name="Harkins D.M."/>
            <person name="Madupu R."/>
            <person name="Durkin A.S."/>
            <person name="Torralba M."/>
            <person name="Methe B."/>
            <person name="Sutton G.G."/>
            <person name="Nelson K.E."/>
        </authorList>
    </citation>
    <scope>NUCLEOTIDE SEQUENCE [LARGE SCALE GENOMIC DNA]</scope>
    <source>
        <strain evidence="2 3">F0489</strain>
    </source>
</reference>
<dbReference type="OrthoDB" id="3253406at2"/>
<evidence type="ECO:0000313" key="3">
    <source>
        <dbReference type="Proteomes" id="UP000002941"/>
    </source>
</evidence>
<dbReference type="EMBL" id="AKFT01000065">
    <property type="protein sequence ID" value="EJF46357.1"/>
    <property type="molecule type" value="Genomic_DNA"/>
</dbReference>
<evidence type="ECO:0000256" key="1">
    <source>
        <dbReference type="SAM" id="Phobius"/>
    </source>
</evidence>
<dbReference type="Proteomes" id="UP000002941">
    <property type="component" value="Unassembled WGS sequence"/>
</dbReference>
<feature type="transmembrane region" description="Helical" evidence="1">
    <location>
        <begin position="80"/>
        <end position="101"/>
    </location>
</feature>
<keyword evidence="1" id="KW-0812">Transmembrane</keyword>
<accession>J0NNL4</accession>
<comment type="caution">
    <text evidence="2">The sequence shown here is derived from an EMBL/GenBank/DDBJ whole genome shotgun (WGS) entry which is preliminary data.</text>
</comment>